<protein>
    <recommendedName>
        <fullName evidence="1">DUF5615 domain-containing protein</fullName>
    </recommendedName>
</protein>
<dbReference type="Proteomes" id="UP000230607">
    <property type="component" value="Chromosome 1"/>
</dbReference>
<name>A0A2H1FDA1_9ARCH</name>
<reference evidence="3" key="1">
    <citation type="submission" date="2017-03" db="EMBL/GenBank/DDBJ databases">
        <authorList>
            <person name="Herbold C."/>
        </authorList>
    </citation>
    <scope>NUCLEOTIDE SEQUENCE [LARGE SCALE GENOMIC DNA]</scope>
</reference>
<feature type="domain" description="DUF5615" evidence="1">
    <location>
        <begin position="1"/>
        <end position="71"/>
    </location>
</feature>
<proteinExistence type="predicted"/>
<evidence type="ECO:0000259" key="1">
    <source>
        <dbReference type="Pfam" id="PF18480"/>
    </source>
</evidence>
<dbReference type="EMBL" id="LT841358">
    <property type="protein sequence ID" value="SMH70752.1"/>
    <property type="molecule type" value="Genomic_DNA"/>
</dbReference>
<dbReference type="InterPro" id="IPR041049">
    <property type="entry name" value="DUF5615"/>
</dbReference>
<dbReference type="Pfam" id="PF18480">
    <property type="entry name" value="DUF5615"/>
    <property type="match status" value="1"/>
</dbReference>
<keyword evidence="3" id="KW-1185">Reference proteome</keyword>
<dbReference type="AlphaFoldDB" id="A0A2H1FDA1"/>
<gene>
    <name evidence="2" type="ORF">NCS_10559</name>
</gene>
<accession>A0A2H1FDA1</accession>
<organism evidence="2 3">
    <name type="scientific">Candidatus Nitrosotalea okcheonensis</name>
    <dbReference type="NCBI Taxonomy" id="1903276"/>
    <lineage>
        <taxon>Archaea</taxon>
        <taxon>Nitrososphaerota</taxon>
        <taxon>Nitrososphaeria</taxon>
        <taxon>Nitrosotaleales</taxon>
        <taxon>Nitrosotaleaceae</taxon>
        <taxon>Nitrosotalea</taxon>
    </lineage>
</organism>
<evidence type="ECO:0000313" key="2">
    <source>
        <dbReference type="EMBL" id="SMH70752.1"/>
    </source>
</evidence>
<evidence type="ECO:0000313" key="3">
    <source>
        <dbReference type="Proteomes" id="UP000230607"/>
    </source>
</evidence>
<sequence>MDLLFDEHCAGNYFSNQSEIDQNHKSICVGHHADLPAGMHDEAIMEYAKNNNFTIVTKDVKFVKERSKQNTKVAVLKGNYLFLVQSAVKMFGREPDDRLFTYD</sequence>
<dbReference type="RefSeq" id="WP_157926841.1">
    <property type="nucleotide sequence ID" value="NZ_LT841358.1"/>
</dbReference>